<dbReference type="InterPro" id="IPR008811">
    <property type="entry name" value="Glycosyl_hydrolases_36"/>
</dbReference>
<reference evidence="3" key="1">
    <citation type="journal article" date="2020" name="bioRxiv">
        <title>Comparative genomics of Chlamydomonas.</title>
        <authorList>
            <person name="Craig R.J."/>
            <person name="Hasan A.R."/>
            <person name="Ness R.W."/>
            <person name="Keightley P.D."/>
        </authorList>
    </citation>
    <scope>NUCLEOTIDE SEQUENCE</scope>
    <source>
        <strain evidence="3">CCAP 11/173</strain>
    </source>
</reference>
<proteinExistence type="predicted"/>
<dbReference type="Pfam" id="PF05691">
    <property type="entry name" value="Raffinose_syn"/>
    <property type="match status" value="1"/>
</dbReference>
<dbReference type="PANTHER" id="PTHR31268:SF32">
    <property type="entry name" value="GALACTINOL--SUCROSE GALACTOSYLTRANSFERASE 2-RELATED"/>
    <property type="match status" value="1"/>
</dbReference>
<comment type="caution">
    <text evidence="3">The sequence shown here is derived from an EMBL/GenBank/DDBJ whole genome shotgun (WGS) entry which is preliminary data.</text>
</comment>
<accession>A0A835WQL4</accession>
<protein>
    <submittedName>
        <fullName evidence="3">Uncharacterized protein</fullName>
    </submittedName>
</protein>
<dbReference type="Proteomes" id="UP000613740">
    <property type="component" value="Unassembled WGS sequence"/>
</dbReference>
<keyword evidence="4" id="KW-1185">Reference proteome</keyword>
<dbReference type="EMBL" id="JAEHOD010000007">
    <property type="protein sequence ID" value="KAG2451609.1"/>
    <property type="molecule type" value="Genomic_DNA"/>
</dbReference>
<keyword evidence="1" id="KW-0119">Carbohydrate metabolism</keyword>
<evidence type="ECO:0000313" key="3">
    <source>
        <dbReference type="EMBL" id="KAG2451609.1"/>
    </source>
</evidence>
<name>A0A835WQL4_9CHLO</name>
<feature type="region of interest" description="Disordered" evidence="2">
    <location>
        <begin position="29"/>
        <end position="48"/>
    </location>
</feature>
<gene>
    <name evidence="3" type="ORF">HYH02_003390</name>
</gene>
<dbReference type="PANTHER" id="PTHR31268">
    <property type="match status" value="1"/>
</dbReference>
<organism evidence="3 4">
    <name type="scientific">Chlamydomonas schloesseri</name>
    <dbReference type="NCBI Taxonomy" id="2026947"/>
    <lineage>
        <taxon>Eukaryota</taxon>
        <taxon>Viridiplantae</taxon>
        <taxon>Chlorophyta</taxon>
        <taxon>core chlorophytes</taxon>
        <taxon>Chlorophyceae</taxon>
        <taxon>CS clade</taxon>
        <taxon>Chlamydomonadales</taxon>
        <taxon>Chlamydomonadaceae</taxon>
        <taxon>Chlamydomonas</taxon>
    </lineage>
</organism>
<sequence length="180" mass="18916">MGSGRGPESKQAVAAPAAAAASVGARSALLQQGAQQQQQPQQRHAAGAGPLSPSAIYLTVASGAVVAPELEYTVVLDMLHKNAMTNAEASSRGGVVLGLTSPVGPTATLDVVVGQLNFKRLLACARNKLWWMTPEWCSDTWALPPETQFLLAEMREDGPYAILLPLIDGDFRATLRAPAK</sequence>
<dbReference type="OrthoDB" id="4664297at2759"/>
<evidence type="ECO:0000256" key="1">
    <source>
        <dbReference type="ARBA" id="ARBA00023277"/>
    </source>
</evidence>
<evidence type="ECO:0000256" key="2">
    <source>
        <dbReference type="SAM" id="MobiDB-lite"/>
    </source>
</evidence>
<dbReference type="AlphaFoldDB" id="A0A835WQL4"/>
<evidence type="ECO:0000313" key="4">
    <source>
        <dbReference type="Proteomes" id="UP000613740"/>
    </source>
</evidence>